<dbReference type="GeneID" id="102804203"/>
<evidence type="ECO:0000313" key="5">
    <source>
        <dbReference type="Proteomes" id="UP000694865"/>
    </source>
</evidence>
<sequence length="294" mass="32199">MATCTPKAASTAVYGQQPIFCVITGASRGIGRHLAIGTAKILSRNTSRRKSRLVIVARSLEKLQETKSLIRDQYGDRIEVSLVSRDLSDVSGLQSTWDAIISEASAENYSDAILVNNVADLTGDIGRMAGQHTDASLIQKALNLNFTGYVLFISYFMQYFKTSCQCTVVNLTSLLGRLTTNVISLYSSIQAAREQYIRNLVNSDFETRAFSLDPGMVDTDMLATGTESFTEHFPSIAKVHGDIKSKGCLTSPETVVNVFLDCLENPDHYKNGEIVIADEPMVRYQVAIGATDDD</sequence>
<dbReference type="Pfam" id="PF00106">
    <property type="entry name" value="adh_short"/>
    <property type="match status" value="1"/>
</dbReference>
<dbReference type="Gene3D" id="3.40.50.720">
    <property type="entry name" value="NAD(P)-binding Rossmann-like Domain"/>
    <property type="match status" value="1"/>
</dbReference>
<accession>A0ABM0M5U3</accession>
<dbReference type="PANTHER" id="PTHR44085">
    <property type="entry name" value="SEPIAPTERIN REDUCTASE"/>
    <property type="match status" value="1"/>
</dbReference>
<evidence type="ECO:0000256" key="3">
    <source>
        <dbReference type="ARBA" id="ARBA00022857"/>
    </source>
</evidence>
<keyword evidence="2" id="KW-0963">Cytoplasm</keyword>
<keyword evidence="4" id="KW-0560">Oxidoreductase</keyword>
<comment type="subcellular location">
    <subcellularLocation>
        <location evidence="1">Cytoplasm</location>
    </subcellularLocation>
</comment>
<protein>
    <submittedName>
        <fullName evidence="6">Sepiapterin reductase-like</fullName>
    </submittedName>
</protein>
<dbReference type="InterPro" id="IPR051721">
    <property type="entry name" value="Biopterin_syn/organic_redct"/>
</dbReference>
<keyword evidence="5" id="KW-1185">Reference proteome</keyword>
<proteinExistence type="predicted"/>
<dbReference type="SUPFAM" id="SSF51735">
    <property type="entry name" value="NAD(P)-binding Rossmann-fold domains"/>
    <property type="match status" value="1"/>
</dbReference>
<dbReference type="RefSeq" id="XP_006815384.1">
    <property type="nucleotide sequence ID" value="XM_006815321.1"/>
</dbReference>
<dbReference type="InterPro" id="IPR036291">
    <property type="entry name" value="NAD(P)-bd_dom_sf"/>
</dbReference>
<evidence type="ECO:0000256" key="2">
    <source>
        <dbReference type="ARBA" id="ARBA00022490"/>
    </source>
</evidence>
<keyword evidence="3" id="KW-0521">NADP</keyword>
<name>A0ABM0M5U3_SACKO</name>
<evidence type="ECO:0000256" key="1">
    <source>
        <dbReference type="ARBA" id="ARBA00004496"/>
    </source>
</evidence>
<dbReference type="InterPro" id="IPR002347">
    <property type="entry name" value="SDR_fam"/>
</dbReference>
<organism evidence="5 6">
    <name type="scientific">Saccoglossus kowalevskii</name>
    <name type="common">Acorn worm</name>
    <dbReference type="NCBI Taxonomy" id="10224"/>
    <lineage>
        <taxon>Eukaryota</taxon>
        <taxon>Metazoa</taxon>
        <taxon>Hemichordata</taxon>
        <taxon>Enteropneusta</taxon>
        <taxon>Harrimaniidae</taxon>
        <taxon>Saccoglossus</taxon>
    </lineage>
</organism>
<reference evidence="6" key="1">
    <citation type="submission" date="2025-08" db="UniProtKB">
        <authorList>
            <consortium name="RefSeq"/>
        </authorList>
    </citation>
    <scope>IDENTIFICATION</scope>
    <source>
        <tissue evidence="6">Testes</tissue>
    </source>
</reference>
<dbReference type="Proteomes" id="UP000694865">
    <property type="component" value="Unplaced"/>
</dbReference>
<dbReference type="PANTHER" id="PTHR44085:SF2">
    <property type="entry name" value="SEPIAPTERIN REDUCTASE"/>
    <property type="match status" value="1"/>
</dbReference>
<dbReference type="PRINTS" id="PR00081">
    <property type="entry name" value="GDHRDH"/>
</dbReference>
<gene>
    <name evidence="6" type="primary">LOC102804203</name>
</gene>
<evidence type="ECO:0000256" key="4">
    <source>
        <dbReference type="ARBA" id="ARBA00023002"/>
    </source>
</evidence>
<evidence type="ECO:0000313" key="6">
    <source>
        <dbReference type="RefSeq" id="XP_006815384.1"/>
    </source>
</evidence>